<evidence type="ECO:0000313" key="2">
    <source>
        <dbReference type="Proteomes" id="UP000828048"/>
    </source>
</evidence>
<dbReference type="EMBL" id="CM037161">
    <property type="protein sequence ID" value="KAH7854854.1"/>
    <property type="molecule type" value="Genomic_DNA"/>
</dbReference>
<comment type="caution">
    <text evidence="1">The sequence shown here is derived from an EMBL/GenBank/DDBJ whole genome shotgun (WGS) entry which is preliminary data.</text>
</comment>
<accession>A0ACB7YNY1</accession>
<name>A0ACB7YNY1_9ERIC</name>
<organism evidence="1 2">
    <name type="scientific">Vaccinium darrowii</name>
    <dbReference type="NCBI Taxonomy" id="229202"/>
    <lineage>
        <taxon>Eukaryota</taxon>
        <taxon>Viridiplantae</taxon>
        <taxon>Streptophyta</taxon>
        <taxon>Embryophyta</taxon>
        <taxon>Tracheophyta</taxon>
        <taxon>Spermatophyta</taxon>
        <taxon>Magnoliopsida</taxon>
        <taxon>eudicotyledons</taxon>
        <taxon>Gunneridae</taxon>
        <taxon>Pentapetalae</taxon>
        <taxon>asterids</taxon>
        <taxon>Ericales</taxon>
        <taxon>Ericaceae</taxon>
        <taxon>Vaccinioideae</taxon>
        <taxon>Vaccinieae</taxon>
        <taxon>Vaccinium</taxon>
    </lineage>
</organism>
<dbReference type="Proteomes" id="UP000828048">
    <property type="component" value="Chromosome 11"/>
</dbReference>
<protein>
    <submittedName>
        <fullName evidence="1">Uncharacterized protein</fullName>
    </submittedName>
</protein>
<evidence type="ECO:0000313" key="1">
    <source>
        <dbReference type="EMBL" id="KAH7854854.1"/>
    </source>
</evidence>
<sequence>MDTVYVRIRHYGFTLFGVWINSLVGLGFREEMEGILRRKQFFQPLTNSEIGLVVFGGDMYEKYHYPYRRDEKERKANCSDMVNVHSSWWFSKKLLNVWVIFTSVAIWHDLERKLLSWAWLTCVFFVPEMIVKSAATSFSEYLGVEFAIKSLGDSLGNNGKSKPQIVVQLGSIGDFLMVRSAFGEFVFRELSALAGAITITCLMVNWLISRFLRKVGSCSYPSPLLGEIDLLEANMLLTFFPGLPTAQCGFEPNFCGSPSTSLVNALTMWV</sequence>
<reference evidence="1 2" key="1">
    <citation type="journal article" date="2021" name="Hortic Res">
        <title>High-quality reference genome and annotation aids understanding of berry development for evergreen blueberry (Vaccinium darrowii).</title>
        <authorList>
            <person name="Yu J."/>
            <person name="Hulse-Kemp A.M."/>
            <person name="Babiker E."/>
            <person name="Staton M."/>
        </authorList>
    </citation>
    <scope>NUCLEOTIDE SEQUENCE [LARGE SCALE GENOMIC DNA]</scope>
    <source>
        <strain evidence="2">cv. NJ 8807/NJ 8810</strain>
        <tissue evidence="1">Young leaf</tissue>
    </source>
</reference>
<proteinExistence type="predicted"/>
<gene>
    <name evidence="1" type="ORF">Vadar_018419</name>
</gene>
<keyword evidence="2" id="KW-1185">Reference proteome</keyword>